<dbReference type="AlphaFoldDB" id="A0A7V2AZX5"/>
<comment type="caution">
    <text evidence="1">The sequence shown here is derived from an EMBL/GenBank/DDBJ whole genome shotgun (WGS) entry which is preliminary data.</text>
</comment>
<dbReference type="EMBL" id="DSGB01000004">
    <property type="protein sequence ID" value="HER95747.1"/>
    <property type="molecule type" value="Genomic_DNA"/>
</dbReference>
<reference evidence="1" key="1">
    <citation type="journal article" date="2020" name="mSystems">
        <title>Genome- and Community-Level Interaction Insights into Carbon Utilization and Element Cycling Functions of Hydrothermarchaeota in Hydrothermal Sediment.</title>
        <authorList>
            <person name="Zhou Z."/>
            <person name="Liu Y."/>
            <person name="Xu W."/>
            <person name="Pan J."/>
            <person name="Luo Z.H."/>
            <person name="Li M."/>
        </authorList>
    </citation>
    <scope>NUCLEOTIDE SEQUENCE [LARGE SCALE GENOMIC DNA]</scope>
    <source>
        <strain evidence="1">SpSt-143</strain>
    </source>
</reference>
<organism evidence="1">
    <name type="scientific">Rhodothermus marinus</name>
    <name type="common">Rhodothermus obamensis</name>
    <dbReference type="NCBI Taxonomy" id="29549"/>
    <lineage>
        <taxon>Bacteria</taxon>
        <taxon>Pseudomonadati</taxon>
        <taxon>Rhodothermota</taxon>
        <taxon>Rhodothermia</taxon>
        <taxon>Rhodothermales</taxon>
        <taxon>Rhodothermaceae</taxon>
        <taxon>Rhodothermus</taxon>
    </lineage>
</organism>
<protein>
    <submittedName>
        <fullName evidence="1">Uncharacterized protein</fullName>
    </submittedName>
</protein>
<gene>
    <name evidence="1" type="ORF">ENO59_04430</name>
</gene>
<sequence length="123" mass="13546">MWRRFKPARWLSFGLSIVLLGPIGPWSALRFIKAPAHALVACHHMACPHHGRPCTCHSPEGTPLWQRCNDASKAMPGSTMPYGPLPAPATVGMPEQATRHVPHISFLCALRLTADIFHPPRSL</sequence>
<accession>A0A7V2AZX5</accession>
<evidence type="ECO:0000313" key="1">
    <source>
        <dbReference type="EMBL" id="HER95747.1"/>
    </source>
</evidence>
<name>A0A7V2AZX5_RHOMR</name>
<proteinExistence type="predicted"/>